<proteinExistence type="predicted"/>
<reference evidence="2 3" key="1">
    <citation type="submission" date="2020-08" db="EMBL/GenBank/DDBJ databases">
        <title>Genomic Encyclopedia of Type Strains, Phase IV (KMG-IV): sequencing the most valuable type-strain genomes for metagenomic binning, comparative biology and taxonomic classification.</title>
        <authorList>
            <person name="Goeker M."/>
        </authorList>
    </citation>
    <scope>NUCLEOTIDE SEQUENCE [LARGE SCALE GENOMIC DNA]</scope>
    <source>
        <strain evidence="2 3">DSM 24163</strain>
    </source>
</reference>
<feature type="transmembrane region" description="Helical" evidence="1">
    <location>
        <begin position="22"/>
        <end position="52"/>
    </location>
</feature>
<sequence length="146" mass="16054">MSDTSSPPLRLDLTVSRWLDAALVAIGLLAAVSVWLSALPWIAVLLVPPLWLQARRALHRASAATLVLRADGSAAMLHASYSETAVQLREFVERGPLALLVLDLPFDAVRRIPCAPDTLDAATRRRVRLWAMHHAHRLPAREPAHV</sequence>
<keyword evidence="3" id="KW-1185">Reference proteome</keyword>
<evidence type="ECO:0000313" key="3">
    <source>
        <dbReference type="Proteomes" id="UP000521199"/>
    </source>
</evidence>
<keyword evidence="1" id="KW-0812">Transmembrane</keyword>
<evidence type="ECO:0000313" key="2">
    <source>
        <dbReference type="EMBL" id="MBB5206959.1"/>
    </source>
</evidence>
<gene>
    <name evidence="2" type="ORF">HNQ52_000475</name>
</gene>
<protein>
    <recommendedName>
        <fullName evidence="4">Toxin CptA</fullName>
    </recommendedName>
</protein>
<accession>A0A7W8D305</accession>
<dbReference type="EMBL" id="JACHHP010000001">
    <property type="protein sequence ID" value="MBB5206959.1"/>
    <property type="molecule type" value="Genomic_DNA"/>
</dbReference>
<evidence type="ECO:0000256" key="1">
    <source>
        <dbReference type="SAM" id="Phobius"/>
    </source>
</evidence>
<comment type="caution">
    <text evidence="2">The sequence shown here is derived from an EMBL/GenBank/DDBJ whole genome shotgun (WGS) entry which is preliminary data.</text>
</comment>
<organism evidence="2 3">
    <name type="scientific">Chiayiivirga flava</name>
    <dbReference type="NCBI Taxonomy" id="659595"/>
    <lineage>
        <taxon>Bacteria</taxon>
        <taxon>Pseudomonadati</taxon>
        <taxon>Pseudomonadota</taxon>
        <taxon>Gammaproteobacteria</taxon>
        <taxon>Lysobacterales</taxon>
        <taxon>Lysobacteraceae</taxon>
        <taxon>Chiayiivirga</taxon>
    </lineage>
</organism>
<name>A0A7W8D305_9GAMM</name>
<dbReference type="AlphaFoldDB" id="A0A7W8D305"/>
<keyword evidence="1" id="KW-0472">Membrane</keyword>
<evidence type="ECO:0008006" key="4">
    <source>
        <dbReference type="Google" id="ProtNLM"/>
    </source>
</evidence>
<keyword evidence="1" id="KW-1133">Transmembrane helix</keyword>
<dbReference type="Proteomes" id="UP000521199">
    <property type="component" value="Unassembled WGS sequence"/>
</dbReference>
<dbReference type="RefSeq" id="WP_183959421.1">
    <property type="nucleotide sequence ID" value="NZ_JACHHP010000001.1"/>
</dbReference>